<keyword evidence="1" id="KW-0687">Ribonucleoprotein</keyword>
<name>A0A9W8ARP8_9FUNG</name>
<keyword evidence="2" id="KW-1185">Reference proteome</keyword>
<dbReference type="SUPFAM" id="SSF49777">
    <property type="entry name" value="PEBP-like"/>
    <property type="match status" value="1"/>
</dbReference>
<dbReference type="AlphaFoldDB" id="A0A9W8ARP8"/>
<dbReference type="Proteomes" id="UP001150925">
    <property type="component" value="Unassembled WGS sequence"/>
</dbReference>
<protein>
    <submittedName>
        <fullName evidence="1">39S ribosomal protein L38, mitochondrial</fullName>
    </submittedName>
</protein>
<dbReference type="Gene3D" id="3.90.280.10">
    <property type="entry name" value="PEBP-like"/>
    <property type="match status" value="1"/>
</dbReference>
<gene>
    <name evidence="1" type="primary">MRPL38</name>
    <name evidence="1" type="ORF">IWQ62_004959</name>
</gene>
<dbReference type="InterPro" id="IPR036610">
    <property type="entry name" value="PEBP-like_sf"/>
</dbReference>
<sequence>MLSKVVFQLMTAGVIPSVIPFFTQRCKLFVEYPGYDVYPALHVPHSITALPPHVWHDYNHSSVFTLAVVVVDISLRFRNSCRQQYLMWLVASIPGNNLAQGRELAEYQPPSSFPEDEEHNRHCVFLLYRDAPDSQHDPVPSDRSAFDVNAYTLKAGLTLIGANYFIPQH</sequence>
<dbReference type="GO" id="GO:0005840">
    <property type="term" value="C:ribosome"/>
    <property type="evidence" value="ECO:0007669"/>
    <property type="project" value="UniProtKB-KW"/>
</dbReference>
<comment type="caution">
    <text evidence="1">The sequence shown here is derived from an EMBL/GenBank/DDBJ whole genome shotgun (WGS) entry which is preliminary data.</text>
</comment>
<dbReference type="InterPro" id="IPR035810">
    <property type="entry name" value="PEBP_euk"/>
</dbReference>
<evidence type="ECO:0000313" key="2">
    <source>
        <dbReference type="Proteomes" id="UP001150925"/>
    </source>
</evidence>
<dbReference type="PANTHER" id="PTHR11362:SF82">
    <property type="entry name" value="PHOSPHATIDYLETHANOLAMINE-BINDING PROTEIN 4"/>
    <property type="match status" value="1"/>
</dbReference>
<reference evidence="1" key="1">
    <citation type="submission" date="2022-07" db="EMBL/GenBank/DDBJ databases">
        <title>Phylogenomic reconstructions and comparative analyses of Kickxellomycotina fungi.</title>
        <authorList>
            <person name="Reynolds N.K."/>
            <person name="Stajich J.E."/>
            <person name="Barry K."/>
            <person name="Grigoriev I.V."/>
            <person name="Crous P."/>
            <person name="Smith M.E."/>
        </authorList>
    </citation>
    <scope>NUCLEOTIDE SEQUENCE</scope>
    <source>
        <strain evidence="1">RSA 1196</strain>
    </source>
</reference>
<evidence type="ECO:0000313" key="1">
    <source>
        <dbReference type="EMBL" id="KAJ1958083.1"/>
    </source>
</evidence>
<accession>A0A9W8ARP8</accession>
<dbReference type="PANTHER" id="PTHR11362">
    <property type="entry name" value="PHOSPHATIDYLETHANOLAMINE-BINDING PROTEIN"/>
    <property type="match status" value="1"/>
</dbReference>
<dbReference type="OrthoDB" id="2506647at2759"/>
<dbReference type="EMBL" id="JANBPY010001839">
    <property type="protein sequence ID" value="KAJ1958083.1"/>
    <property type="molecule type" value="Genomic_DNA"/>
</dbReference>
<proteinExistence type="predicted"/>
<organism evidence="1 2">
    <name type="scientific">Dispira parvispora</name>
    <dbReference type="NCBI Taxonomy" id="1520584"/>
    <lineage>
        <taxon>Eukaryota</taxon>
        <taxon>Fungi</taxon>
        <taxon>Fungi incertae sedis</taxon>
        <taxon>Zoopagomycota</taxon>
        <taxon>Kickxellomycotina</taxon>
        <taxon>Dimargaritomycetes</taxon>
        <taxon>Dimargaritales</taxon>
        <taxon>Dimargaritaceae</taxon>
        <taxon>Dispira</taxon>
    </lineage>
</organism>
<keyword evidence="1" id="KW-0689">Ribosomal protein</keyword>